<keyword evidence="1" id="KW-0812">Transmembrane</keyword>
<comment type="caution">
    <text evidence="2">The sequence shown here is derived from an EMBL/GenBank/DDBJ whole genome shotgun (WGS) entry which is preliminary data.</text>
</comment>
<organism evidence="2 3">
    <name type="scientific">Kingdonia uniflora</name>
    <dbReference type="NCBI Taxonomy" id="39325"/>
    <lineage>
        <taxon>Eukaryota</taxon>
        <taxon>Viridiplantae</taxon>
        <taxon>Streptophyta</taxon>
        <taxon>Embryophyta</taxon>
        <taxon>Tracheophyta</taxon>
        <taxon>Spermatophyta</taxon>
        <taxon>Magnoliopsida</taxon>
        <taxon>Ranunculales</taxon>
        <taxon>Circaeasteraceae</taxon>
        <taxon>Kingdonia</taxon>
    </lineage>
</organism>
<keyword evidence="3" id="KW-1185">Reference proteome</keyword>
<reference evidence="2 3" key="1">
    <citation type="journal article" date="2020" name="IScience">
        <title>Genome Sequencing of the Endangered Kingdonia uniflora (Circaeasteraceae, Ranunculales) Reveals Potential Mechanisms of Evolutionary Specialization.</title>
        <authorList>
            <person name="Sun Y."/>
            <person name="Deng T."/>
            <person name="Zhang A."/>
            <person name="Moore M.J."/>
            <person name="Landis J.B."/>
            <person name="Lin N."/>
            <person name="Zhang H."/>
            <person name="Zhang X."/>
            <person name="Huang J."/>
            <person name="Zhang X."/>
            <person name="Sun H."/>
            <person name="Wang H."/>
        </authorList>
    </citation>
    <scope>NUCLEOTIDE SEQUENCE [LARGE SCALE GENOMIC DNA]</scope>
    <source>
        <strain evidence="2">TB1705</strain>
        <tissue evidence="2">Leaf</tissue>
    </source>
</reference>
<dbReference type="Proteomes" id="UP000541444">
    <property type="component" value="Unassembled WGS sequence"/>
</dbReference>
<dbReference type="EMBL" id="JACGCM010001289">
    <property type="protein sequence ID" value="KAF6156921.1"/>
    <property type="molecule type" value="Genomic_DNA"/>
</dbReference>
<gene>
    <name evidence="2" type="ORF">GIB67_039682</name>
</gene>
<evidence type="ECO:0000313" key="3">
    <source>
        <dbReference type="Proteomes" id="UP000541444"/>
    </source>
</evidence>
<accession>A0A7J7MPW4</accession>
<evidence type="ECO:0000313" key="2">
    <source>
        <dbReference type="EMBL" id="KAF6156921.1"/>
    </source>
</evidence>
<evidence type="ECO:0000256" key="1">
    <source>
        <dbReference type="SAM" id="Phobius"/>
    </source>
</evidence>
<keyword evidence="1" id="KW-0472">Membrane</keyword>
<keyword evidence="1" id="KW-1133">Transmembrane helix</keyword>
<sequence>DLLYHIVYHVYYSDYVSIWVNCLGHIHGRVLSSLITRPLYLFVSYCITYFIMFIIFSPYLNSSSPN</sequence>
<dbReference type="AlphaFoldDB" id="A0A7J7MPW4"/>
<proteinExistence type="predicted"/>
<name>A0A7J7MPW4_9MAGN</name>
<feature type="transmembrane region" description="Helical" evidence="1">
    <location>
        <begin position="39"/>
        <end position="60"/>
    </location>
</feature>
<feature type="non-terminal residue" evidence="2">
    <location>
        <position position="66"/>
    </location>
</feature>
<protein>
    <submittedName>
        <fullName evidence="2">Uncharacterized protein</fullName>
    </submittedName>
</protein>